<evidence type="ECO:0000313" key="5">
    <source>
        <dbReference type="EMBL" id="GAW98461.1"/>
    </source>
</evidence>
<organism evidence="5 6">
    <name type="scientific">Secundilactobacillus mixtipabuli</name>
    <dbReference type="NCBI Taxonomy" id="1435342"/>
    <lineage>
        <taxon>Bacteria</taxon>
        <taxon>Bacillati</taxon>
        <taxon>Bacillota</taxon>
        <taxon>Bacilli</taxon>
        <taxon>Lactobacillales</taxon>
        <taxon>Lactobacillaceae</taxon>
        <taxon>Secundilactobacillus</taxon>
    </lineage>
</organism>
<dbReference type="InterPro" id="IPR036388">
    <property type="entry name" value="WH-like_DNA-bd_sf"/>
</dbReference>
<dbReference type="PROSITE" id="PS50995">
    <property type="entry name" value="HTH_MARR_2"/>
    <property type="match status" value="1"/>
</dbReference>
<evidence type="ECO:0000256" key="3">
    <source>
        <dbReference type="ARBA" id="ARBA00023163"/>
    </source>
</evidence>
<dbReference type="InterPro" id="IPR000835">
    <property type="entry name" value="HTH_MarR-typ"/>
</dbReference>
<dbReference type="Pfam" id="PF01047">
    <property type="entry name" value="MarR"/>
    <property type="match status" value="1"/>
</dbReference>
<sequence>MDFRDGCFILPIKDYTKPLNCITFPVCHVISHLPVIIIVKQVDPLMPFKTLKVNVMTQTDSGGDFAQQIALLNLVITTQITQNLAPYEVNASNYFYVMKVGKNPGISKSDFNNLVHLNHSTITRAINQLSKKGLIEQSIDPDDKRSTKLFLTDKGMRLNRGIEQYMQQLNRKLMDRLAPNSDETLAKLVKLRQSIESDHPEQEN</sequence>
<dbReference type="GO" id="GO:0003700">
    <property type="term" value="F:DNA-binding transcription factor activity"/>
    <property type="evidence" value="ECO:0007669"/>
    <property type="project" value="InterPro"/>
</dbReference>
<dbReference type="Proteomes" id="UP000198374">
    <property type="component" value="Unassembled WGS sequence"/>
</dbReference>
<keyword evidence="6" id="KW-1185">Reference proteome</keyword>
<gene>
    <name evidence="5" type="primary">marR_3</name>
    <name evidence="5" type="ORF">IWT30_00406</name>
</gene>
<evidence type="ECO:0000256" key="2">
    <source>
        <dbReference type="ARBA" id="ARBA00023125"/>
    </source>
</evidence>
<evidence type="ECO:0000256" key="1">
    <source>
        <dbReference type="ARBA" id="ARBA00023015"/>
    </source>
</evidence>
<dbReference type="PANTHER" id="PTHR42756:SF1">
    <property type="entry name" value="TRANSCRIPTIONAL REPRESSOR OF EMRAB OPERON"/>
    <property type="match status" value="1"/>
</dbReference>
<keyword evidence="3" id="KW-0804">Transcription</keyword>
<dbReference type="AlphaFoldDB" id="A0A1Z5IA21"/>
<keyword evidence="1" id="KW-0805">Transcription regulation</keyword>
<keyword evidence="2" id="KW-0238">DNA-binding</keyword>
<evidence type="ECO:0000313" key="6">
    <source>
        <dbReference type="Proteomes" id="UP000198374"/>
    </source>
</evidence>
<accession>A0A1Z5IA21</accession>
<dbReference type="SMART" id="SM00347">
    <property type="entry name" value="HTH_MARR"/>
    <property type="match status" value="1"/>
</dbReference>
<comment type="caution">
    <text evidence="5">The sequence shown here is derived from an EMBL/GenBank/DDBJ whole genome shotgun (WGS) entry which is preliminary data.</text>
</comment>
<dbReference type="PANTHER" id="PTHR42756">
    <property type="entry name" value="TRANSCRIPTIONAL REGULATOR, MARR"/>
    <property type="match status" value="1"/>
</dbReference>
<dbReference type="InterPro" id="IPR036390">
    <property type="entry name" value="WH_DNA-bd_sf"/>
</dbReference>
<dbReference type="GO" id="GO:0003677">
    <property type="term" value="F:DNA binding"/>
    <property type="evidence" value="ECO:0007669"/>
    <property type="project" value="UniProtKB-KW"/>
</dbReference>
<dbReference type="EMBL" id="BCMF01000002">
    <property type="protein sequence ID" value="GAW98461.1"/>
    <property type="molecule type" value="Genomic_DNA"/>
</dbReference>
<protein>
    <submittedName>
        <fullName evidence="5">MarR family transcriptional regulator</fullName>
    </submittedName>
</protein>
<dbReference type="SUPFAM" id="SSF46785">
    <property type="entry name" value="Winged helix' DNA-binding domain"/>
    <property type="match status" value="1"/>
</dbReference>
<evidence type="ECO:0000259" key="4">
    <source>
        <dbReference type="PROSITE" id="PS50995"/>
    </source>
</evidence>
<dbReference type="PRINTS" id="PR00598">
    <property type="entry name" value="HTHMARR"/>
</dbReference>
<dbReference type="Gene3D" id="1.10.10.10">
    <property type="entry name" value="Winged helix-like DNA-binding domain superfamily/Winged helix DNA-binding domain"/>
    <property type="match status" value="1"/>
</dbReference>
<feature type="domain" description="HTH marR-type" evidence="4">
    <location>
        <begin position="62"/>
        <end position="197"/>
    </location>
</feature>
<proteinExistence type="predicted"/>
<name>A0A1Z5IA21_9LACO</name>
<reference evidence="5 6" key="1">
    <citation type="submission" date="2015-11" db="EMBL/GenBank/DDBJ databases">
        <title>Draft genome sequences of new species of the genus Lactobacillus isolated from orchardgrass silage.</title>
        <authorList>
            <person name="Tohno M."/>
            <person name="Tanizawa Y."/>
            <person name="Arita M."/>
        </authorList>
    </citation>
    <scope>NUCLEOTIDE SEQUENCE [LARGE SCALE GENOMIC DNA]</scope>
    <source>
        <strain evidence="5 6">IWT30</strain>
    </source>
</reference>